<dbReference type="PANTHER" id="PTHR43215:SF14">
    <property type="entry name" value="RADIAL SPOKE HEAD 1 HOMOLOG"/>
    <property type="match status" value="1"/>
</dbReference>
<proteinExistence type="predicted"/>
<keyword evidence="1" id="KW-0677">Repeat</keyword>
<dbReference type="Proteomes" id="UP000794436">
    <property type="component" value="Unassembled WGS sequence"/>
</dbReference>
<accession>A0A8K1FDM6</accession>
<evidence type="ECO:0000259" key="3">
    <source>
        <dbReference type="Pfam" id="PF09794"/>
    </source>
</evidence>
<name>A0A8K1FDM6_PYTOL</name>
<reference evidence="4" key="1">
    <citation type="submission" date="2019-03" db="EMBL/GenBank/DDBJ databases">
        <title>Long read genome sequence of the mycoparasitic Pythium oligandrum ATCC 38472 isolated from sugarbeet rhizosphere.</title>
        <authorList>
            <person name="Gaulin E."/>
        </authorList>
    </citation>
    <scope>NUCLEOTIDE SEQUENCE</scope>
    <source>
        <strain evidence="4">ATCC 38472_TT</strain>
    </source>
</reference>
<dbReference type="InterPro" id="IPR003409">
    <property type="entry name" value="MORN"/>
</dbReference>
<evidence type="ECO:0000256" key="1">
    <source>
        <dbReference type="ARBA" id="ARBA00022737"/>
    </source>
</evidence>
<feature type="domain" description="AVL9/DENND6" evidence="3">
    <location>
        <begin position="162"/>
        <end position="447"/>
    </location>
</feature>
<organism evidence="4 5">
    <name type="scientific">Pythium oligandrum</name>
    <name type="common">Mycoparasitic fungus</name>
    <dbReference type="NCBI Taxonomy" id="41045"/>
    <lineage>
        <taxon>Eukaryota</taxon>
        <taxon>Sar</taxon>
        <taxon>Stramenopiles</taxon>
        <taxon>Oomycota</taxon>
        <taxon>Peronosporomycetes</taxon>
        <taxon>Pythiales</taxon>
        <taxon>Pythiaceae</taxon>
        <taxon>Pythium</taxon>
    </lineage>
</organism>
<dbReference type="FunFam" id="2.20.110.10:FF:000002">
    <property type="entry name" value="Phosphatidylinositol 4-phosphate 5-kinase 8"/>
    <property type="match status" value="1"/>
</dbReference>
<sequence length="1188" mass="131757">METSSRFVLAIVRLQRWKPQAQASQETAFDKLYRDEVEFLAGDDGIARKDVLKCGHTLLAALHMTTQSAAALGSSSPTGNLYGEIDDEEDEEEEIFNRELDAIGFRDLSISSSLATASARGDDGVFFELPTTHSSHSTMYGIGVADPRFKQTFYVQQTVRFVILLSNVPFQSYLREKLHELAYDCFADNEHSGPSGHADAPSSPRREVVTSFYQSLQSTIDFTQLPYREIHAGLPIVSLVRWFGKDLIAILRALLLEGRIVCYSTNPGLASSATLALMALVPGVLAMRAEFTSRTIQAVIYRLRRFGMPFALESSAFIVQPCFTNDQEGAIYAANGFLVGTSDPLLLKHSDARLDLIVDLDKRELVTLPTAITEYAFTFGGGTSAFADSLSDRLGRNLADSSSSSPKRSPTRQMIPHLQPSGANPAAAVADAEWVISQFQQYFEHFLEACGPAMFPNEAKETTSGTSTPTRSSSKRELRAASILARLEEFAGPIFSPHAEYYAEYGRNWSHAWQKTENFKQWAEAHRVERRRSTLVTVPPPPDQGRASYTYPNGDEYEGEFLHGKRHGSGIYVEFVTKNQYEGEWRMDQRHGKGVLSATRSGYIYDGMWQEDVRCGYGHSSLRNVEQYTGEWLDNRFHGVGVYSNAEGDVYDGEWRNGVQHGVGKLTISKPPRIGYEPDLGGGLQQYVGEWRDGKFHGTGTAEYADGTQYSGSFQDGKRHGTGLLVYASGDRYEGEWWKGYRHGEGAFYSSTSKITMEGTWKRGNAVDSDDSTWFLTYPNGDKYTGQCKRGRPWGDGVCKYASGASYSGNWVDGLREGFGVLVNPDGSMLEGEWKNSTFVKTVRPPSKFVEISLGGPDSPGAKRKSLLASASSMSFHLFRRDKPLADGSHVVIYPNRDTYDGAFKSNKRHGFGLFTEHSTGNVYEGQWRDNMRHGNGVLTSGMKDFIYDGQWEHDMRQGYGHCVIRGCETYTGDWAANQFHGTGKYIDAEGRVYEGEFHQGKKHGMGKQLVSGANKDHYTGEWKEGYRDGIGVATFEDGSTYSGNWKRDLQDGEGTFTAASGERYSGQWRNGLRDGAGVLFNPSTGVTKEGTWVKDEAIDGDWTIQFPDGSKFTGYCVNGRPHGRGVCKYANGDLYDGNWVNGKRHGLGTGFFANGESFVGEWENNHVALNGKGKLTMADGTVHHYTE</sequence>
<dbReference type="OrthoDB" id="203073at2759"/>
<dbReference type="SUPFAM" id="SSF82185">
    <property type="entry name" value="Histone H3 K4-specific methyltransferase SET7/9 N-terminal domain"/>
    <property type="match status" value="8"/>
</dbReference>
<dbReference type="GO" id="GO:0005829">
    <property type="term" value="C:cytosol"/>
    <property type="evidence" value="ECO:0007669"/>
    <property type="project" value="TreeGrafter"/>
</dbReference>
<dbReference type="Pfam" id="PF09794">
    <property type="entry name" value="Avl9"/>
    <property type="match status" value="1"/>
</dbReference>
<dbReference type="AlphaFoldDB" id="A0A8K1FDM6"/>
<protein>
    <recommendedName>
        <fullName evidence="3">AVL9/DENND6 domain-containing protein</fullName>
    </recommendedName>
</protein>
<feature type="compositionally biased region" description="Low complexity" evidence="2">
    <location>
        <begin position="462"/>
        <end position="472"/>
    </location>
</feature>
<dbReference type="EMBL" id="SPLM01000144">
    <property type="protein sequence ID" value="TMW57074.1"/>
    <property type="molecule type" value="Genomic_DNA"/>
</dbReference>
<dbReference type="PANTHER" id="PTHR43215">
    <property type="entry name" value="RADIAL SPOKE HEAD 1 HOMOLOG"/>
    <property type="match status" value="1"/>
</dbReference>
<evidence type="ECO:0000313" key="5">
    <source>
        <dbReference type="Proteomes" id="UP000794436"/>
    </source>
</evidence>
<feature type="region of interest" description="Disordered" evidence="2">
    <location>
        <begin position="456"/>
        <end position="476"/>
    </location>
</feature>
<dbReference type="SMART" id="SM00698">
    <property type="entry name" value="MORN"/>
    <property type="match status" value="20"/>
</dbReference>
<evidence type="ECO:0000313" key="4">
    <source>
        <dbReference type="EMBL" id="TMW57074.1"/>
    </source>
</evidence>
<feature type="region of interest" description="Disordered" evidence="2">
    <location>
        <begin position="397"/>
        <end position="423"/>
    </location>
</feature>
<evidence type="ECO:0000256" key="2">
    <source>
        <dbReference type="SAM" id="MobiDB-lite"/>
    </source>
</evidence>
<comment type="caution">
    <text evidence="4">The sequence shown here is derived from an EMBL/GenBank/DDBJ whole genome shotgun (WGS) entry which is preliminary data.</text>
</comment>
<dbReference type="Gene3D" id="2.20.110.10">
    <property type="entry name" value="Histone H3 K4-specific methyltransferase SET7/9 N-terminal domain"/>
    <property type="match status" value="11"/>
</dbReference>
<gene>
    <name evidence="4" type="ORF">Poli38472_002999</name>
</gene>
<keyword evidence="5" id="KW-1185">Reference proteome</keyword>
<dbReference type="InterPro" id="IPR018307">
    <property type="entry name" value="ABL9/DENND6_dom"/>
</dbReference>
<dbReference type="Pfam" id="PF02493">
    <property type="entry name" value="MORN"/>
    <property type="match status" value="21"/>
</dbReference>